<sequence length="134" mass="15042">MTNGNPTIIDTTDRSSSVPRQRLLWIISHGKRHLSRCGCAIIVCLIGLSAEAETVDQVLVEGSGFTRESAIKYTGEIAVYQVMERYVRAKSLDTHREKIKYRILDQSSGYLKSLKITKSYLNEEGQHQITAQVA</sequence>
<accession>A0A382G2G8</accession>
<gene>
    <name evidence="1" type="ORF">METZ01_LOCUS221829</name>
</gene>
<name>A0A382G2G8_9ZZZZ</name>
<organism evidence="1">
    <name type="scientific">marine metagenome</name>
    <dbReference type="NCBI Taxonomy" id="408172"/>
    <lineage>
        <taxon>unclassified sequences</taxon>
        <taxon>metagenomes</taxon>
        <taxon>ecological metagenomes</taxon>
    </lineage>
</organism>
<proteinExistence type="predicted"/>
<evidence type="ECO:0000313" key="1">
    <source>
        <dbReference type="EMBL" id="SVB68975.1"/>
    </source>
</evidence>
<dbReference type="EMBL" id="UINC01052991">
    <property type="protein sequence ID" value="SVB68975.1"/>
    <property type="molecule type" value="Genomic_DNA"/>
</dbReference>
<reference evidence="1" key="1">
    <citation type="submission" date="2018-05" db="EMBL/GenBank/DDBJ databases">
        <authorList>
            <person name="Lanie J.A."/>
            <person name="Ng W.-L."/>
            <person name="Kazmierczak K.M."/>
            <person name="Andrzejewski T.M."/>
            <person name="Davidsen T.M."/>
            <person name="Wayne K.J."/>
            <person name="Tettelin H."/>
            <person name="Glass J.I."/>
            <person name="Rusch D."/>
            <person name="Podicherti R."/>
            <person name="Tsui H.-C.T."/>
            <person name="Winkler M.E."/>
        </authorList>
    </citation>
    <scope>NUCLEOTIDE SEQUENCE</scope>
</reference>
<feature type="non-terminal residue" evidence="1">
    <location>
        <position position="134"/>
    </location>
</feature>
<protein>
    <submittedName>
        <fullName evidence="1">Uncharacterized protein</fullName>
    </submittedName>
</protein>
<dbReference type="AlphaFoldDB" id="A0A382G2G8"/>